<organism evidence="2 3">
    <name type="scientific">Thermomonas brevis</name>
    <dbReference type="NCBI Taxonomy" id="215691"/>
    <lineage>
        <taxon>Bacteria</taxon>
        <taxon>Pseudomonadati</taxon>
        <taxon>Pseudomonadota</taxon>
        <taxon>Gammaproteobacteria</taxon>
        <taxon>Lysobacterales</taxon>
        <taxon>Lysobacteraceae</taxon>
        <taxon>Thermomonas</taxon>
    </lineage>
</organism>
<dbReference type="EMBL" id="CP060711">
    <property type="protein sequence ID" value="QNN45768.1"/>
    <property type="molecule type" value="Genomic_DNA"/>
</dbReference>
<proteinExistence type="predicted"/>
<feature type="transmembrane region" description="Helical" evidence="1">
    <location>
        <begin position="251"/>
        <end position="270"/>
    </location>
</feature>
<feature type="transmembrane region" description="Helical" evidence="1">
    <location>
        <begin position="52"/>
        <end position="71"/>
    </location>
</feature>
<keyword evidence="1" id="KW-0472">Membrane</keyword>
<evidence type="ECO:0000313" key="2">
    <source>
        <dbReference type="EMBL" id="QNN45768.1"/>
    </source>
</evidence>
<name>A0A7G9QQZ3_9GAMM</name>
<evidence type="ECO:0000313" key="3">
    <source>
        <dbReference type="Proteomes" id="UP000515977"/>
    </source>
</evidence>
<sequence length="271" mass="30014">MPIRGNMDLFAKAVIAIYLLSGLIAFVAFRYPGSGPNLDHPIGWRRRFNRMLGYAYCNLFSCLVSPALLGALSKPYLWLGGPTPSIRGTAWSGVLLAVGPVPLALVLFHLLLRYQRWSRQQIMKGLRRSGVLPSIAPLPGTPLPVSYRADGFDALDLHDDEIVRELARSHWRAINHAAASNGDVDAAHDAQCRFLDQHLPRLDAALASHVRDVYVNASVEPSRELARIAALKNEQALHLLERRKRFLRNSVILAIASIALAILGLILRLTR</sequence>
<evidence type="ECO:0000256" key="1">
    <source>
        <dbReference type="SAM" id="Phobius"/>
    </source>
</evidence>
<keyword evidence="3" id="KW-1185">Reference proteome</keyword>
<dbReference type="Proteomes" id="UP000515977">
    <property type="component" value="Chromosome"/>
</dbReference>
<dbReference type="AlphaFoldDB" id="A0A7G9QQZ3"/>
<reference evidence="2 3" key="1">
    <citation type="submission" date="2020-08" db="EMBL/GenBank/DDBJ databases">
        <title>Genome sequence of Thermomonas brevis KACC 16975T.</title>
        <authorList>
            <person name="Hyun D.-W."/>
            <person name="Bae J.-W."/>
        </authorList>
    </citation>
    <scope>NUCLEOTIDE SEQUENCE [LARGE SCALE GENOMIC DNA]</scope>
    <source>
        <strain evidence="2 3">KACC 16975</strain>
    </source>
</reference>
<keyword evidence="1" id="KW-0812">Transmembrane</keyword>
<keyword evidence="1" id="KW-1133">Transmembrane helix</keyword>
<feature type="transmembrane region" description="Helical" evidence="1">
    <location>
        <begin position="12"/>
        <end position="31"/>
    </location>
</feature>
<gene>
    <name evidence="2" type="ORF">H9L17_11250</name>
</gene>
<feature type="transmembrane region" description="Helical" evidence="1">
    <location>
        <begin position="91"/>
        <end position="112"/>
    </location>
</feature>
<dbReference type="RefSeq" id="WP_187569535.1">
    <property type="nucleotide sequence ID" value="NZ_CP060711.1"/>
</dbReference>
<accession>A0A7G9QQZ3</accession>
<dbReference type="KEGG" id="tbv:H9L17_11250"/>
<protein>
    <submittedName>
        <fullName evidence="2">Uncharacterized protein</fullName>
    </submittedName>
</protein>